<evidence type="ECO:0000313" key="13">
    <source>
        <dbReference type="EMBL" id="CAL1272883.1"/>
    </source>
</evidence>
<evidence type="ECO:0000256" key="11">
    <source>
        <dbReference type="RuleBase" id="RU365008"/>
    </source>
</evidence>
<evidence type="ECO:0000256" key="8">
    <source>
        <dbReference type="ARBA" id="ARBA00022989"/>
    </source>
</evidence>
<accession>A0AAV1ZRD2</accession>
<reference evidence="13 14" key="1">
    <citation type="submission" date="2024-04" db="EMBL/GenBank/DDBJ databases">
        <authorList>
            <person name="Rising A."/>
            <person name="Reimegard J."/>
            <person name="Sonavane S."/>
            <person name="Akerstrom W."/>
            <person name="Nylinder S."/>
            <person name="Hedman E."/>
            <person name="Kallberg Y."/>
        </authorList>
    </citation>
    <scope>NUCLEOTIDE SEQUENCE [LARGE SCALE GENOMIC DNA]</scope>
</reference>
<dbReference type="AlphaFoldDB" id="A0AAV1ZRD2"/>
<comment type="subcellular location">
    <subcellularLocation>
        <location evidence="2 11">Late endosome membrane</location>
        <topology evidence="2 11">Multi-pass membrane protein</topology>
    </subcellularLocation>
    <subcellularLocation>
        <location evidence="3 11">Lysosome membrane</location>
        <topology evidence="3 11">Multi-pass membrane protein</topology>
    </subcellularLocation>
</comment>
<dbReference type="Pfam" id="PF09788">
    <property type="entry name" value="Tmemb_55A"/>
    <property type="match status" value="1"/>
</dbReference>
<keyword evidence="14" id="KW-1185">Reference proteome</keyword>
<comment type="catalytic activity">
    <reaction evidence="1 11">
        <text>a 1,2-diacyl-sn-glycero-3-phospho-(1D-myo-inositol-4,5-bisphosphate) + H2O = a 1,2-diacyl-sn-glycero-3-phospho-(1D-myo-inositol-5-phosphate) + phosphate</text>
        <dbReference type="Rhea" id="RHEA:25674"/>
        <dbReference type="ChEBI" id="CHEBI:15377"/>
        <dbReference type="ChEBI" id="CHEBI:43474"/>
        <dbReference type="ChEBI" id="CHEBI:57795"/>
        <dbReference type="ChEBI" id="CHEBI:58456"/>
        <dbReference type="EC" id="3.1.3.78"/>
    </reaction>
</comment>
<evidence type="ECO:0000256" key="4">
    <source>
        <dbReference type="ARBA" id="ARBA00012936"/>
    </source>
</evidence>
<dbReference type="GO" id="GO:0046856">
    <property type="term" value="P:phosphatidylinositol dephosphorylation"/>
    <property type="evidence" value="ECO:0007669"/>
    <property type="project" value="InterPro"/>
</dbReference>
<feature type="transmembrane region" description="Helical" evidence="11">
    <location>
        <begin position="226"/>
        <end position="248"/>
    </location>
</feature>
<keyword evidence="9 11" id="KW-0472">Membrane</keyword>
<dbReference type="PANTHER" id="PTHR21014:SF6">
    <property type="entry name" value="PHOSPHATIDYLINOSITOL-4,5-BISPHOSPHATE 4-PHOSPHATASE"/>
    <property type="match status" value="1"/>
</dbReference>
<keyword evidence="10 11" id="KW-0458">Lysosome</keyword>
<evidence type="ECO:0000256" key="6">
    <source>
        <dbReference type="ARBA" id="ARBA00022753"/>
    </source>
</evidence>
<organism evidence="13 14">
    <name type="scientific">Larinioides sclopetarius</name>
    <dbReference type="NCBI Taxonomy" id="280406"/>
    <lineage>
        <taxon>Eukaryota</taxon>
        <taxon>Metazoa</taxon>
        <taxon>Ecdysozoa</taxon>
        <taxon>Arthropoda</taxon>
        <taxon>Chelicerata</taxon>
        <taxon>Arachnida</taxon>
        <taxon>Araneae</taxon>
        <taxon>Araneomorphae</taxon>
        <taxon>Entelegynae</taxon>
        <taxon>Araneoidea</taxon>
        <taxon>Araneidae</taxon>
        <taxon>Larinioides</taxon>
    </lineage>
</organism>
<dbReference type="EC" id="3.1.3.78" evidence="4 11"/>
<name>A0AAV1ZRD2_9ARAC</name>
<evidence type="ECO:0000256" key="5">
    <source>
        <dbReference type="ARBA" id="ARBA00022692"/>
    </source>
</evidence>
<evidence type="ECO:0000313" key="14">
    <source>
        <dbReference type="Proteomes" id="UP001497382"/>
    </source>
</evidence>
<dbReference type="GO" id="GO:0005886">
    <property type="term" value="C:plasma membrane"/>
    <property type="evidence" value="ECO:0007669"/>
    <property type="project" value="TreeGrafter"/>
</dbReference>
<evidence type="ECO:0000256" key="7">
    <source>
        <dbReference type="ARBA" id="ARBA00022801"/>
    </source>
</evidence>
<comment type="caution">
    <text evidence="13">The sequence shown here is derived from an EMBL/GenBank/DDBJ whole genome shotgun (WGS) entry which is preliminary data.</text>
</comment>
<dbReference type="InterPro" id="IPR019178">
    <property type="entry name" value="PtdIns-P2-Ptase"/>
</dbReference>
<dbReference type="EMBL" id="CAXIEN010000064">
    <property type="protein sequence ID" value="CAL1272883.1"/>
    <property type="molecule type" value="Genomic_DNA"/>
</dbReference>
<feature type="region of interest" description="Disordered" evidence="12">
    <location>
        <begin position="1"/>
        <end position="23"/>
    </location>
</feature>
<protein>
    <recommendedName>
        <fullName evidence="4 11">Phosphatidylinositol-4,5-bisphosphate 4-phosphatase</fullName>
        <ecNumber evidence="4 11">3.1.3.78</ecNumber>
    </recommendedName>
</protein>
<proteinExistence type="predicted"/>
<keyword evidence="5 11" id="KW-0812">Transmembrane</keyword>
<sequence length="292" mass="32268">MSTEKSPLLNNENDYNNLHYGHSSEAQAVYQQATCPTSLPIGPDELPPSYSPYPYRDSFRQSPEADRQATYVTVPPIGPDELPPPYNPSPHGVPMITCKVCGFMIDITGRRDQHVVKCSSCNEATPIKSAPPGKKYVRCPCNCLLICKASSQRIACPRNNCKRIINLTPVQTTYPSSLPGMCQVSCAYCHSLFLFNTLTNALARCPHCRKVSSVGQRFSVSRGTMYMIAAFVMLIIGLGVTIGTYSYAAEHGGIYCVYVGKLTSAFLSLFHQNYSNLIFFFILILSSPFLFL</sequence>
<evidence type="ECO:0000256" key="12">
    <source>
        <dbReference type="SAM" id="MobiDB-lite"/>
    </source>
</evidence>
<evidence type="ECO:0000256" key="10">
    <source>
        <dbReference type="ARBA" id="ARBA00023228"/>
    </source>
</evidence>
<keyword evidence="6 11" id="KW-0967">Endosome</keyword>
<feature type="transmembrane region" description="Helical" evidence="11">
    <location>
        <begin position="274"/>
        <end position="291"/>
    </location>
</feature>
<feature type="compositionally biased region" description="Polar residues" evidence="12">
    <location>
        <begin position="1"/>
        <end position="16"/>
    </location>
</feature>
<evidence type="ECO:0000256" key="2">
    <source>
        <dbReference type="ARBA" id="ARBA00004107"/>
    </source>
</evidence>
<dbReference type="GO" id="GO:0034597">
    <property type="term" value="F:phosphatidylinositol-4,5-bisphosphate 4-phosphatase activity"/>
    <property type="evidence" value="ECO:0007669"/>
    <property type="project" value="UniProtKB-EC"/>
</dbReference>
<keyword evidence="7 11" id="KW-0378">Hydrolase</keyword>
<dbReference type="GO" id="GO:0031902">
    <property type="term" value="C:late endosome membrane"/>
    <property type="evidence" value="ECO:0007669"/>
    <property type="project" value="UniProtKB-SubCell"/>
</dbReference>
<dbReference type="GO" id="GO:0030670">
    <property type="term" value="C:phagocytic vesicle membrane"/>
    <property type="evidence" value="ECO:0007669"/>
    <property type="project" value="TreeGrafter"/>
</dbReference>
<evidence type="ECO:0000256" key="9">
    <source>
        <dbReference type="ARBA" id="ARBA00023136"/>
    </source>
</evidence>
<dbReference type="PANTHER" id="PTHR21014">
    <property type="entry name" value="PHOSPHATIDYLINOSITOL-4,5-BISPHOSPHATE 4-PHOSPHATASE"/>
    <property type="match status" value="1"/>
</dbReference>
<evidence type="ECO:0000256" key="1">
    <source>
        <dbReference type="ARBA" id="ARBA00001261"/>
    </source>
</evidence>
<dbReference type="Proteomes" id="UP001497382">
    <property type="component" value="Unassembled WGS sequence"/>
</dbReference>
<comment type="function">
    <text evidence="11">Catalyzes the hydrolysis of phosphatidylinositol-4,5-bisphosphate (PtdIns-4,5-P2) to phosphatidylinositol-4-phosphate (PtdIns-4-P).</text>
</comment>
<dbReference type="GO" id="GO:0005765">
    <property type="term" value="C:lysosomal membrane"/>
    <property type="evidence" value="ECO:0007669"/>
    <property type="project" value="UniProtKB-SubCell"/>
</dbReference>
<evidence type="ECO:0000256" key="3">
    <source>
        <dbReference type="ARBA" id="ARBA00004155"/>
    </source>
</evidence>
<gene>
    <name evidence="13" type="ORF">LARSCL_LOCUS6636</name>
</gene>
<keyword evidence="8 11" id="KW-1133">Transmembrane helix</keyword>